<dbReference type="InterPro" id="IPR038180">
    <property type="entry name" value="FlgT_N_sf"/>
</dbReference>
<feature type="chain" id="PRO_5039686007" description="Flagellar assembly protein T N-terminal domain-containing protein" evidence="1">
    <location>
        <begin position="29"/>
        <end position="366"/>
    </location>
</feature>
<keyword evidence="3" id="KW-1185">Reference proteome</keyword>
<comment type="caution">
    <text evidence="2">The sequence shown here is derived from an EMBL/GenBank/DDBJ whole genome shotgun (WGS) entry which is preliminary data.</text>
</comment>
<evidence type="ECO:0000313" key="3">
    <source>
        <dbReference type="Proteomes" id="UP000543804"/>
    </source>
</evidence>
<dbReference type="Gene3D" id="3.30.1660.40">
    <property type="entry name" value="FlgT, N-terminal domain"/>
    <property type="match status" value="1"/>
</dbReference>
<dbReference type="Gene3D" id="3.40.50.10610">
    <property type="entry name" value="ABC-type transport auxiliary lipoprotein component"/>
    <property type="match status" value="1"/>
</dbReference>
<evidence type="ECO:0000256" key="1">
    <source>
        <dbReference type="SAM" id="SignalP"/>
    </source>
</evidence>
<feature type="signal peptide" evidence="1">
    <location>
        <begin position="1"/>
        <end position="28"/>
    </location>
</feature>
<reference evidence="2 3" key="1">
    <citation type="submission" date="2020-04" db="EMBL/GenBank/DDBJ databases">
        <authorList>
            <person name="Hitch T.C.A."/>
            <person name="Wylensek D."/>
            <person name="Clavel T."/>
        </authorList>
    </citation>
    <scope>NUCLEOTIDE SEQUENCE [LARGE SCALE GENOMIC DNA]</scope>
    <source>
        <strain evidence="2 3">PG-130-P53-12</strain>
    </source>
</reference>
<name>A0A848B561_9FIRM</name>
<organism evidence="2 3">
    <name type="scientific">Selenomonas bovis</name>
    <dbReference type="NCBI Taxonomy" id="416586"/>
    <lineage>
        <taxon>Bacteria</taxon>
        <taxon>Bacillati</taxon>
        <taxon>Bacillota</taxon>
        <taxon>Negativicutes</taxon>
        <taxon>Selenomonadales</taxon>
        <taxon>Selenomonadaceae</taxon>
        <taxon>Selenomonas</taxon>
    </lineage>
</organism>
<evidence type="ECO:0000313" key="2">
    <source>
        <dbReference type="EMBL" id="NMD99043.1"/>
    </source>
</evidence>
<keyword evidence="1" id="KW-0732">Signal</keyword>
<dbReference type="RefSeq" id="WP_170077491.1">
    <property type="nucleotide sequence ID" value="NZ_JABAFA010000017.1"/>
</dbReference>
<dbReference type="Proteomes" id="UP000543804">
    <property type="component" value="Unassembled WGS sequence"/>
</dbReference>
<sequence>MKRNLRCLFLAGLAMLLLLVAPAPPLPAARAEAAAVTATGQGADERSALHAAMRAAVEQQVGVYVDSRTRLENYRLLSDSVYTKSEGYIDRYDILSHDVLGGVHTITIRAEVSSERLRASALSRLQKKALIGANLEDPRIGVLAVDAAGESYPALENALAAALLREGFSRVIDLGQAAAARRAALAADDAEDTAARAAARAATGCDYLAVVHVAKDTESLDAVLPGLHKVYLTAAARLINTSTGEITWAGTADTASSHWYAGAEGEALAAAARKLARPLARAALEKAATPEQHVRLTAPVSLLGDAAAARERLAALPGVAHVYLRGITAGRLTADLDYDGTAADLAAALTRAGYTVRSLSSEAIAL</sequence>
<protein>
    <recommendedName>
        <fullName evidence="4">Flagellar assembly protein T N-terminal domain-containing protein</fullName>
    </recommendedName>
</protein>
<evidence type="ECO:0008006" key="4">
    <source>
        <dbReference type="Google" id="ProtNLM"/>
    </source>
</evidence>
<gene>
    <name evidence="2" type="ORF">HF878_06050</name>
</gene>
<dbReference type="AlphaFoldDB" id="A0A848B561"/>
<dbReference type="EMBL" id="JABAFA010000017">
    <property type="protein sequence ID" value="NMD99043.1"/>
    <property type="molecule type" value="Genomic_DNA"/>
</dbReference>
<proteinExistence type="predicted"/>
<accession>A0A848B561</accession>